<reference evidence="2 3" key="1">
    <citation type="submission" date="2020-07" db="EMBL/GenBank/DDBJ databases">
        <title>Comparative genomics of pyrophilous fungi reveals a link between fire events and developmental genes.</title>
        <authorList>
            <consortium name="DOE Joint Genome Institute"/>
            <person name="Steindorff A.S."/>
            <person name="Carver A."/>
            <person name="Calhoun S."/>
            <person name="Stillman K."/>
            <person name="Liu H."/>
            <person name="Lipzen A."/>
            <person name="Pangilinan J."/>
            <person name="Labutti K."/>
            <person name="Bruns T.D."/>
            <person name="Grigoriev I.V."/>
        </authorList>
    </citation>
    <scope>NUCLEOTIDE SEQUENCE [LARGE SCALE GENOMIC DNA]</scope>
    <source>
        <strain evidence="2 3">CBS 144469</strain>
    </source>
</reference>
<sequence length="232" mass="25474">MCLWAWMSPESALEGKTEVRGFSENSEAESKETPAIGVTVSSAFLALSKSFRSLRITGNSDGNGDHSRGNSCREAPANATEPAAWSNPSVVMEPQVQTRMRSSSLFASKRVWRLGKPSPSNRSRTKHLNFQRAVIRRPLPTANVGSSNVWLAQLYSLYDALELSSLPSGVTCMSPTIVEELRDGLWLCCEGSNAREGLGNMVQEQVEMDSLIRKMEDLDLSTLDSRLLAVSF</sequence>
<dbReference type="Proteomes" id="UP000521943">
    <property type="component" value="Unassembled WGS sequence"/>
</dbReference>
<organism evidence="2 3">
    <name type="scientific">Ephemerocybe angulata</name>
    <dbReference type="NCBI Taxonomy" id="980116"/>
    <lineage>
        <taxon>Eukaryota</taxon>
        <taxon>Fungi</taxon>
        <taxon>Dikarya</taxon>
        <taxon>Basidiomycota</taxon>
        <taxon>Agaricomycotina</taxon>
        <taxon>Agaricomycetes</taxon>
        <taxon>Agaricomycetidae</taxon>
        <taxon>Agaricales</taxon>
        <taxon>Agaricineae</taxon>
        <taxon>Psathyrellaceae</taxon>
        <taxon>Ephemerocybe</taxon>
    </lineage>
</organism>
<evidence type="ECO:0000256" key="1">
    <source>
        <dbReference type="SAM" id="MobiDB-lite"/>
    </source>
</evidence>
<evidence type="ECO:0000313" key="2">
    <source>
        <dbReference type="EMBL" id="KAF6752926.1"/>
    </source>
</evidence>
<evidence type="ECO:0000313" key="3">
    <source>
        <dbReference type="Proteomes" id="UP000521943"/>
    </source>
</evidence>
<keyword evidence="3" id="KW-1185">Reference proteome</keyword>
<accession>A0A8H6HW69</accession>
<dbReference type="EMBL" id="JACGCI010000042">
    <property type="protein sequence ID" value="KAF6752926.1"/>
    <property type="molecule type" value="Genomic_DNA"/>
</dbReference>
<feature type="region of interest" description="Disordered" evidence="1">
    <location>
        <begin position="57"/>
        <end position="82"/>
    </location>
</feature>
<gene>
    <name evidence="2" type="ORF">DFP72DRAFT_849674</name>
</gene>
<comment type="caution">
    <text evidence="2">The sequence shown here is derived from an EMBL/GenBank/DDBJ whole genome shotgun (WGS) entry which is preliminary data.</text>
</comment>
<name>A0A8H6HW69_9AGAR</name>
<proteinExistence type="predicted"/>
<dbReference type="AlphaFoldDB" id="A0A8H6HW69"/>
<protein>
    <submittedName>
        <fullName evidence="2">Uncharacterized protein</fullName>
    </submittedName>
</protein>